<dbReference type="Gene3D" id="3.30.160.60">
    <property type="entry name" value="Classic Zinc Finger"/>
    <property type="match status" value="1"/>
</dbReference>
<accession>A0A8P4KCT1</accession>
<evidence type="ECO:0000256" key="6">
    <source>
        <dbReference type="SAM" id="MobiDB-lite"/>
    </source>
</evidence>
<dbReference type="InterPro" id="IPR000315">
    <property type="entry name" value="Znf_B-box"/>
</dbReference>
<evidence type="ECO:0000256" key="1">
    <source>
        <dbReference type="ARBA" id="ARBA00022723"/>
    </source>
</evidence>
<name>A0A8P4KCT1_DICLA</name>
<evidence type="ECO:0000256" key="4">
    <source>
        <dbReference type="PROSITE-ProRule" id="PRU00024"/>
    </source>
</evidence>
<dbReference type="GeneTree" id="ENSGT00970000193381"/>
<dbReference type="InterPro" id="IPR003879">
    <property type="entry name" value="Butyrophylin_SPRY"/>
</dbReference>
<evidence type="ECO:0000259" key="9">
    <source>
        <dbReference type="PROSITE" id="PS50188"/>
    </source>
</evidence>
<dbReference type="SMART" id="SM00589">
    <property type="entry name" value="PRY"/>
    <property type="match status" value="1"/>
</dbReference>
<dbReference type="InterPro" id="IPR027370">
    <property type="entry name" value="Znf-RING_euk"/>
</dbReference>
<evidence type="ECO:0000256" key="3">
    <source>
        <dbReference type="ARBA" id="ARBA00022833"/>
    </source>
</evidence>
<dbReference type="InterPro" id="IPR043136">
    <property type="entry name" value="B30.2/SPRY_sf"/>
</dbReference>
<dbReference type="PROSITE" id="PS50188">
    <property type="entry name" value="B302_SPRY"/>
    <property type="match status" value="1"/>
</dbReference>
<keyword evidence="3" id="KW-0862">Zinc</keyword>
<feature type="compositionally biased region" description="Polar residues" evidence="6">
    <location>
        <begin position="16"/>
        <end position="25"/>
    </location>
</feature>
<dbReference type="InterPro" id="IPR006574">
    <property type="entry name" value="PRY"/>
</dbReference>
<dbReference type="CDD" id="cd13733">
    <property type="entry name" value="SPRY_PRY_C-I_1"/>
    <property type="match status" value="1"/>
</dbReference>
<dbReference type="SMART" id="SM00184">
    <property type="entry name" value="RING"/>
    <property type="match status" value="1"/>
</dbReference>
<keyword evidence="1" id="KW-0479">Metal-binding</keyword>
<dbReference type="FunFam" id="2.60.120.920:FF:000004">
    <property type="entry name" value="Butyrophilin subfamily 1 member A1"/>
    <property type="match status" value="1"/>
</dbReference>
<keyword evidence="11" id="KW-1185">Reference proteome</keyword>
<dbReference type="InterPro" id="IPR017907">
    <property type="entry name" value="Znf_RING_CS"/>
</dbReference>
<evidence type="ECO:0000259" key="7">
    <source>
        <dbReference type="PROSITE" id="PS50089"/>
    </source>
</evidence>
<dbReference type="PANTHER" id="PTHR24103">
    <property type="entry name" value="E3 UBIQUITIN-PROTEIN LIGASE TRIM"/>
    <property type="match status" value="1"/>
</dbReference>
<dbReference type="InterPro" id="IPR050143">
    <property type="entry name" value="TRIM/RBCC"/>
</dbReference>
<evidence type="ECO:0000259" key="8">
    <source>
        <dbReference type="PROSITE" id="PS50119"/>
    </source>
</evidence>
<dbReference type="Pfam" id="PF00622">
    <property type="entry name" value="SPRY"/>
    <property type="match status" value="1"/>
</dbReference>
<reference evidence="10" key="2">
    <citation type="submission" date="2025-09" db="UniProtKB">
        <authorList>
            <consortium name="Ensembl"/>
        </authorList>
    </citation>
    <scope>IDENTIFICATION</scope>
</reference>
<evidence type="ECO:0008006" key="12">
    <source>
        <dbReference type="Google" id="ProtNLM"/>
    </source>
</evidence>
<feature type="domain" description="B box-type" evidence="8">
    <location>
        <begin position="188"/>
        <end position="229"/>
    </location>
</feature>
<dbReference type="PROSITE" id="PS50089">
    <property type="entry name" value="ZF_RING_2"/>
    <property type="match status" value="1"/>
</dbReference>
<dbReference type="Pfam" id="PF00643">
    <property type="entry name" value="zf-B_box"/>
    <property type="match status" value="1"/>
</dbReference>
<organism evidence="10 11">
    <name type="scientific">Dicentrarchus labrax</name>
    <name type="common">European seabass</name>
    <name type="synonym">Morone labrax</name>
    <dbReference type="NCBI Taxonomy" id="13489"/>
    <lineage>
        <taxon>Eukaryota</taxon>
        <taxon>Metazoa</taxon>
        <taxon>Chordata</taxon>
        <taxon>Craniata</taxon>
        <taxon>Vertebrata</taxon>
        <taxon>Euteleostomi</taxon>
        <taxon>Actinopterygii</taxon>
        <taxon>Neopterygii</taxon>
        <taxon>Teleostei</taxon>
        <taxon>Neoteleostei</taxon>
        <taxon>Acanthomorphata</taxon>
        <taxon>Eupercaria</taxon>
        <taxon>Moronidae</taxon>
        <taxon>Dicentrarchus</taxon>
    </lineage>
</organism>
<dbReference type="GO" id="GO:0008270">
    <property type="term" value="F:zinc ion binding"/>
    <property type="evidence" value="ECO:0007669"/>
    <property type="project" value="UniProtKB-KW"/>
</dbReference>
<keyword evidence="5" id="KW-0175">Coiled coil</keyword>
<evidence type="ECO:0000313" key="11">
    <source>
        <dbReference type="Proteomes" id="UP000694389"/>
    </source>
</evidence>
<dbReference type="InterPro" id="IPR001870">
    <property type="entry name" value="B30.2/SPRY"/>
</dbReference>
<dbReference type="PROSITE" id="PS00518">
    <property type="entry name" value="ZF_RING_1"/>
    <property type="match status" value="1"/>
</dbReference>
<dbReference type="Ensembl" id="ENSDLAT00005079711.1">
    <property type="protein sequence ID" value="ENSDLAP00005076300.1"/>
    <property type="gene ID" value="ENSDLAG00005028596.1"/>
</dbReference>
<feature type="region of interest" description="Disordered" evidence="6">
    <location>
        <begin position="1"/>
        <end position="25"/>
    </location>
</feature>
<proteinExistence type="predicted"/>
<dbReference type="Proteomes" id="UP000694389">
    <property type="component" value="Unassembled WGS sequence"/>
</dbReference>
<evidence type="ECO:0000313" key="10">
    <source>
        <dbReference type="Ensembl" id="ENSDLAP00005076300.1"/>
    </source>
</evidence>
<dbReference type="Pfam" id="PF13765">
    <property type="entry name" value="PRY"/>
    <property type="match status" value="1"/>
</dbReference>
<dbReference type="InterPro" id="IPR013083">
    <property type="entry name" value="Znf_RING/FYVE/PHD"/>
</dbReference>
<dbReference type="SUPFAM" id="SSF57845">
    <property type="entry name" value="B-box zinc-binding domain"/>
    <property type="match status" value="1"/>
</dbReference>
<feature type="domain" description="B30.2/SPRY" evidence="9">
    <location>
        <begin position="367"/>
        <end position="558"/>
    </location>
</feature>
<dbReference type="SMART" id="SM00449">
    <property type="entry name" value="SPRY"/>
    <property type="match status" value="1"/>
</dbReference>
<reference evidence="10" key="1">
    <citation type="submission" date="2025-08" db="UniProtKB">
        <authorList>
            <consortium name="Ensembl"/>
        </authorList>
    </citation>
    <scope>IDENTIFICATION</scope>
</reference>
<evidence type="ECO:0000256" key="2">
    <source>
        <dbReference type="ARBA" id="ARBA00022771"/>
    </source>
</evidence>
<protein>
    <recommendedName>
        <fullName evidence="12">Nuclear factor 7, brain</fullName>
    </recommendedName>
</protein>
<dbReference type="Pfam" id="PF13445">
    <property type="entry name" value="zf-RING_UBOX"/>
    <property type="match status" value="1"/>
</dbReference>
<keyword evidence="2 4" id="KW-0863">Zinc-finger</keyword>
<sequence>MRHSSQLTKLHPLKTSPETNQETGCSCSVLTEERHTDRQTDGETDGKIYLHYKAVTLTEGGQLQDGGLKFSEVLQPAADCKNSQRLKVKVTEATFYSRAGTITDFLFNVLSAVSSCTLRQMASRLEEDLCCPVCHEVFRDPVVLSCSHSFCKDCLKICKRRSSKNQPPFNLTLKKLCESFLQERDQRSSEALCSLHSEKLKLFCLDHQQPVCLVCRDSKKHTNHRFRPIDEAAQDHKEELQKSLEPLKEKLKVCEGVKVKFDQTAEHMKVQARRTERKIKEQFKKLHQFLEEEEEARLAALREEEEQKSQMRKEKMEALSREIAALSDTVRATEEELRAEDVSFLNNYKAAVERVQQRALIDEAKHLGNLTFNIWNKMKDMVSYTPVILDPNTVYQKLILSEDLTSVRRGEKQQLPDNPERFDYSWSVLGSEGFNSGTHSWDVEVGDKKPKWDSGVARESINRKGQTTQNPQECYWMISLRNENEYKALADPLVHFSLKSKPEKVWVFVDYEESLVSFYDVDTGALIYFNEKLYPLFNPCNNDDGKNSVPLIICPVHNVRFNIMQTYKNHKIRTYNSNTSVYFNSKYVRKLVKN</sequence>
<dbReference type="Gene3D" id="3.30.40.10">
    <property type="entry name" value="Zinc/RING finger domain, C3HC4 (zinc finger)"/>
    <property type="match status" value="1"/>
</dbReference>
<dbReference type="InterPro" id="IPR013320">
    <property type="entry name" value="ConA-like_dom_sf"/>
</dbReference>
<dbReference type="Gene3D" id="2.60.120.920">
    <property type="match status" value="1"/>
</dbReference>
<dbReference type="AlphaFoldDB" id="A0A8P4KCT1"/>
<dbReference type="PRINTS" id="PR01407">
    <property type="entry name" value="BUTYPHLNCDUF"/>
</dbReference>
<dbReference type="InterPro" id="IPR003877">
    <property type="entry name" value="SPRY_dom"/>
</dbReference>
<dbReference type="SUPFAM" id="SSF49899">
    <property type="entry name" value="Concanavalin A-like lectins/glucanases"/>
    <property type="match status" value="1"/>
</dbReference>
<dbReference type="InterPro" id="IPR001841">
    <property type="entry name" value="Znf_RING"/>
</dbReference>
<dbReference type="SUPFAM" id="SSF57850">
    <property type="entry name" value="RING/U-box"/>
    <property type="match status" value="1"/>
</dbReference>
<dbReference type="PROSITE" id="PS50119">
    <property type="entry name" value="ZF_BBOX"/>
    <property type="match status" value="1"/>
</dbReference>
<feature type="coiled-coil region" evidence="5">
    <location>
        <begin position="272"/>
        <end position="336"/>
    </location>
</feature>
<evidence type="ECO:0000256" key="5">
    <source>
        <dbReference type="SAM" id="Coils"/>
    </source>
</evidence>
<dbReference type="SMART" id="SM00336">
    <property type="entry name" value="BBOX"/>
    <property type="match status" value="1"/>
</dbReference>
<dbReference type="CDD" id="cd19771">
    <property type="entry name" value="Bbox2_TRIM20"/>
    <property type="match status" value="1"/>
</dbReference>
<feature type="domain" description="RING-type" evidence="7">
    <location>
        <begin position="131"/>
        <end position="155"/>
    </location>
</feature>